<feature type="signal peptide" evidence="2">
    <location>
        <begin position="1"/>
        <end position="20"/>
    </location>
</feature>
<feature type="chain" id="PRO_5020036240" evidence="2">
    <location>
        <begin position="21"/>
        <end position="164"/>
    </location>
</feature>
<reference evidence="3" key="2">
    <citation type="submission" date="2019-04" db="EMBL/GenBank/DDBJ databases">
        <authorList>
            <person name="Pasella M."/>
        </authorList>
    </citation>
    <scope>NUCLEOTIDE SEQUENCE</scope>
    <source>
        <strain evidence="3">PD3001_4</strain>
    </source>
</reference>
<name>A0A4D6WTR3_9FLOR</name>
<dbReference type="AlphaFoldDB" id="A0A4D6WTR3"/>
<keyword evidence="1" id="KW-0812">Transmembrane</keyword>
<evidence type="ECO:0000256" key="2">
    <source>
        <dbReference type="SAM" id="SignalP"/>
    </source>
</evidence>
<proteinExistence type="predicted"/>
<evidence type="ECO:0000256" key="1">
    <source>
        <dbReference type="SAM" id="Phobius"/>
    </source>
</evidence>
<keyword evidence="1" id="KW-1133">Transmembrane helix</keyword>
<keyword evidence="1" id="KW-0472">Membrane</keyword>
<protein>
    <submittedName>
        <fullName evidence="3">Uncharacterized protein</fullName>
    </submittedName>
</protein>
<evidence type="ECO:0000313" key="3">
    <source>
        <dbReference type="EMBL" id="QCI06081.1"/>
    </source>
</evidence>
<gene>
    <name evidence="3" type="primary">orf164</name>
</gene>
<organism evidence="3">
    <name type="scientific">Delesseria sanguinea</name>
    <dbReference type="NCBI Taxonomy" id="131097"/>
    <lineage>
        <taxon>Eukaryota</taxon>
        <taxon>Rhodophyta</taxon>
        <taxon>Florideophyceae</taxon>
        <taxon>Rhodymeniophycidae</taxon>
        <taxon>Ceramiales</taxon>
        <taxon>Delesseriaceae</taxon>
        <taxon>Delesseria</taxon>
    </lineage>
</organism>
<sequence length="164" mass="20043">MNSMLLLINKINLLFISLEALNLYSQKYIDKYIEKFTDKNIQTFNLRKSSLNYYQYNSYYYFLSIIIYIHTIYNIINSKSIQTTTKNIINEYNKYIKSTLLKKYLSKFTYIYYKLYNYYNCYNNKKINISYIHELAIMNLYIILHSNKKQGIFGFIEYLSKYKI</sequence>
<keyword evidence="3" id="KW-0934">Plastid</keyword>
<geneLocation type="plastid" evidence="3"/>
<dbReference type="EMBL" id="MK814650">
    <property type="protein sequence ID" value="QCI06081.1"/>
    <property type="molecule type" value="Genomic_DNA"/>
</dbReference>
<accession>A0A4D6WTR3</accession>
<keyword evidence="2" id="KW-0732">Signal</keyword>
<feature type="transmembrane region" description="Helical" evidence="1">
    <location>
        <begin position="58"/>
        <end position="76"/>
    </location>
</feature>
<reference evidence="3" key="1">
    <citation type="journal article" date="2019" name="Mol. Phylogenet. Evol.">
        <title>Morphological evolution and classification of the red algal order Ceramiales inferred using plastid phylogenomics.</title>
        <authorList>
            <person name="Diaz-Tapia P."/>
            <person name="Pasella M.M."/>
            <person name="Verbruggen H."/>
            <person name="Maggs C.A."/>
        </authorList>
    </citation>
    <scope>NUCLEOTIDE SEQUENCE</scope>
    <source>
        <strain evidence="3">PD3001_4</strain>
    </source>
</reference>